<keyword evidence="2" id="KW-1185">Reference proteome</keyword>
<proteinExistence type="predicted"/>
<name>A0A068TRV8_COFCA</name>
<dbReference type="EMBL" id="HG739087">
    <property type="protein sequence ID" value="CDO98742.1"/>
    <property type="molecule type" value="Genomic_DNA"/>
</dbReference>
<organism evidence="1 2">
    <name type="scientific">Coffea canephora</name>
    <name type="common">Robusta coffee</name>
    <dbReference type="NCBI Taxonomy" id="49390"/>
    <lineage>
        <taxon>Eukaryota</taxon>
        <taxon>Viridiplantae</taxon>
        <taxon>Streptophyta</taxon>
        <taxon>Embryophyta</taxon>
        <taxon>Tracheophyta</taxon>
        <taxon>Spermatophyta</taxon>
        <taxon>Magnoliopsida</taxon>
        <taxon>eudicotyledons</taxon>
        <taxon>Gunneridae</taxon>
        <taxon>Pentapetalae</taxon>
        <taxon>asterids</taxon>
        <taxon>lamiids</taxon>
        <taxon>Gentianales</taxon>
        <taxon>Rubiaceae</taxon>
        <taxon>Ixoroideae</taxon>
        <taxon>Gardenieae complex</taxon>
        <taxon>Bertiereae - Coffeeae clade</taxon>
        <taxon>Coffeeae</taxon>
        <taxon>Coffea</taxon>
    </lineage>
</organism>
<dbReference type="InParanoid" id="A0A068TRV8"/>
<accession>A0A068TRV8</accession>
<dbReference type="Proteomes" id="UP000295252">
    <property type="component" value="Chromosome V"/>
</dbReference>
<reference evidence="2" key="1">
    <citation type="journal article" date="2014" name="Science">
        <title>The coffee genome provides insight into the convergent evolution of caffeine biosynthesis.</title>
        <authorList>
            <person name="Denoeud F."/>
            <person name="Carretero-Paulet L."/>
            <person name="Dereeper A."/>
            <person name="Droc G."/>
            <person name="Guyot R."/>
            <person name="Pietrella M."/>
            <person name="Zheng C."/>
            <person name="Alberti A."/>
            <person name="Anthony F."/>
            <person name="Aprea G."/>
            <person name="Aury J.M."/>
            <person name="Bento P."/>
            <person name="Bernard M."/>
            <person name="Bocs S."/>
            <person name="Campa C."/>
            <person name="Cenci A."/>
            <person name="Combes M.C."/>
            <person name="Crouzillat D."/>
            <person name="Da Silva C."/>
            <person name="Daddiego L."/>
            <person name="De Bellis F."/>
            <person name="Dussert S."/>
            <person name="Garsmeur O."/>
            <person name="Gayraud T."/>
            <person name="Guignon V."/>
            <person name="Jahn K."/>
            <person name="Jamilloux V."/>
            <person name="Joet T."/>
            <person name="Labadie K."/>
            <person name="Lan T."/>
            <person name="Leclercq J."/>
            <person name="Lepelley M."/>
            <person name="Leroy T."/>
            <person name="Li L.T."/>
            <person name="Librado P."/>
            <person name="Lopez L."/>
            <person name="Munoz A."/>
            <person name="Noel B."/>
            <person name="Pallavicini A."/>
            <person name="Perrotta G."/>
            <person name="Poncet V."/>
            <person name="Pot D."/>
            <person name="Priyono X."/>
            <person name="Rigoreau M."/>
            <person name="Rouard M."/>
            <person name="Rozas J."/>
            <person name="Tranchant-Dubreuil C."/>
            <person name="VanBuren R."/>
            <person name="Zhang Q."/>
            <person name="Andrade A.C."/>
            <person name="Argout X."/>
            <person name="Bertrand B."/>
            <person name="de Kochko A."/>
            <person name="Graziosi G."/>
            <person name="Henry R.J."/>
            <person name="Jayarama X."/>
            <person name="Ming R."/>
            <person name="Nagai C."/>
            <person name="Rounsley S."/>
            <person name="Sankoff D."/>
            <person name="Giuliano G."/>
            <person name="Albert V.A."/>
            <person name="Wincker P."/>
            <person name="Lashermes P."/>
        </authorList>
    </citation>
    <scope>NUCLEOTIDE SEQUENCE [LARGE SCALE GENOMIC DNA]</scope>
    <source>
        <strain evidence="2">cv. DH200-94</strain>
    </source>
</reference>
<dbReference type="AlphaFoldDB" id="A0A068TRV8"/>
<dbReference type="Gramene" id="CDO98742">
    <property type="protein sequence ID" value="CDO98742"/>
    <property type="gene ID" value="GSCOC_T00025646001"/>
</dbReference>
<gene>
    <name evidence="1" type="ORF">GSCOC_T00025646001</name>
</gene>
<sequence>MATLRCCASVQLHGTRECFKTFGRKAREGRESEDRQIYDDDQNNFFFFCAINYVTVTR</sequence>
<evidence type="ECO:0000313" key="1">
    <source>
        <dbReference type="EMBL" id="CDO98742.1"/>
    </source>
</evidence>
<evidence type="ECO:0000313" key="2">
    <source>
        <dbReference type="Proteomes" id="UP000295252"/>
    </source>
</evidence>
<protein>
    <submittedName>
        <fullName evidence="1">Uncharacterized protein</fullName>
    </submittedName>
</protein>